<dbReference type="InterPro" id="IPR023996">
    <property type="entry name" value="TonB-dep_OMP_SusC/RagA"/>
</dbReference>
<keyword evidence="3 7" id="KW-1134">Transmembrane beta strand</keyword>
<dbReference type="Pfam" id="PF13715">
    <property type="entry name" value="CarbopepD_reg_2"/>
    <property type="match status" value="1"/>
</dbReference>
<dbReference type="Gene3D" id="2.170.130.10">
    <property type="entry name" value="TonB-dependent receptor, plug domain"/>
    <property type="match status" value="1"/>
</dbReference>
<dbReference type="FunFam" id="2.170.130.10:FF:000003">
    <property type="entry name" value="SusC/RagA family TonB-linked outer membrane protein"/>
    <property type="match status" value="1"/>
</dbReference>
<comment type="subcellular location">
    <subcellularLocation>
        <location evidence="1 7">Cell outer membrane</location>
        <topology evidence="1 7">Multi-pass membrane protein</topology>
    </subcellularLocation>
</comment>
<name>A0A9D9NLL2_9BACT</name>
<evidence type="ECO:0000313" key="10">
    <source>
        <dbReference type="EMBL" id="MBO8478219.1"/>
    </source>
</evidence>
<dbReference type="AlphaFoldDB" id="A0A9D9NLL2"/>
<reference evidence="10" key="2">
    <citation type="journal article" date="2021" name="PeerJ">
        <title>Extensive microbial diversity within the chicken gut microbiome revealed by metagenomics and culture.</title>
        <authorList>
            <person name="Gilroy R."/>
            <person name="Ravi A."/>
            <person name="Getino M."/>
            <person name="Pursley I."/>
            <person name="Horton D.L."/>
            <person name="Alikhan N.F."/>
            <person name="Baker D."/>
            <person name="Gharbi K."/>
            <person name="Hall N."/>
            <person name="Watson M."/>
            <person name="Adriaenssens E.M."/>
            <person name="Foster-Nyarko E."/>
            <person name="Jarju S."/>
            <person name="Secka A."/>
            <person name="Antonio M."/>
            <person name="Oren A."/>
            <person name="Chaudhuri R.R."/>
            <person name="La Ragione R."/>
            <person name="Hildebrand F."/>
            <person name="Pallen M.J."/>
        </authorList>
    </citation>
    <scope>NUCLEOTIDE SEQUENCE</scope>
    <source>
        <strain evidence="10">2478</strain>
    </source>
</reference>
<keyword evidence="8" id="KW-0732">Signal</keyword>
<protein>
    <submittedName>
        <fullName evidence="10">TonB-dependent receptor</fullName>
    </submittedName>
</protein>
<gene>
    <name evidence="10" type="ORF">IAB80_04975</name>
</gene>
<dbReference type="NCBIfam" id="TIGR04056">
    <property type="entry name" value="OMP_RagA_SusC"/>
    <property type="match status" value="1"/>
</dbReference>
<feature type="domain" description="TonB-dependent receptor plug" evidence="9">
    <location>
        <begin position="133"/>
        <end position="235"/>
    </location>
</feature>
<dbReference type="PROSITE" id="PS52016">
    <property type="entry name" value="TONB_DEPENDENT_REC_3"/>
    <property type="match status" value="1"/>
</dbReference>
<evidence type="ECO:0000256" key="4">
    <source>
        <dbReference type="ARBA" id="ARBA00022692"/>
    </source>
</evidence>
<proteinExistence type="inferred from homology"/>
<evidence type="ECO:0000256" key="2">
    <source>
        <dbReference type="ARBA" id="ARBA00022448"/>
    </source>
</evidence>
<keyword evidence="2 7" id="KW-0813">Transport</keyword>
<dbReference type="InterPro" id="IPR037066">
    <property type="entry name" value="Plug_dom_sf"/>
</dbReference>
<dbReference type="SUPFAM" id="SSF49464">
    <property type="entry name" value="Carboxypeptidase regulatory domain-like"/>
    <property type="match status" value="1"/>
</dbReference>
<feature type="signal peptide" evidence="8">
    <location>
        <begin position="1"/>
        <end position="29"/>
    </location>
</feature>
<reference evidence="10" key="1">
    <citation type="submission" date="2020-10" db="EMBL/GenBank/DDBJ databases">
        <authorList>
            <person name="Gilroy R."/>
        </authorList>
    </citation>
    <scope>NUCLEOTIDE SEQUENCE</scope>
    <source>
        <strain evidence="10">2478</strain>
    </source>
</reference>
<dbReference type="GO" id="GO:0009279">
    <property type="term" value="C:cell outer membrane"/>
    <property type="evidence" value="ECO:0007669"/>
    <property type="project" value="UniProtKB-SubCell"/>
</dbReference>
<dbReference type="SUPFAM" id="SSF56935">
    <property type="entry name" value="Porins"/>
    <property type="match status" value="1"/>
</dbReference>
<dbReference type="NCBIfam" id="TIGR04057">
    <property type="entry name" value="SusC_RagA_signa"/>
    <property type="match status" value="1"/>
</dbReference>
<comment type="caution">
    <text evidence="10">The sequence shown here is derived from an EMBL/GenBank/DDBJ whole genome shotgun (WGS) entry which is preliminary data.</text>
</comment>
<comment type="similarity">
    <text evidence="7">Belongs to the TonB-dependent receptor family.</text>
</comment>
<evidence type="ECO:0000256" key="8">
    <source>
        <dbReference type="SAM" id="SignalP"/>
    </source>
</evidence>
<evidence type="ECO:0000256" key="1">
    <source>
        <dbReference type="ARBA" id="ARBA00004571"/>
    </source>
</evidence>
<dbReference type="Gene3D" id="2.40.170.20">
    <property type="entry name" value="TonB-dependent receptor, beta-barrel domain"/>
    <property type="match status" value="1"/>
</dbReference>
<dbReference type="Pfam" id="PF07715">
    <property type="entry name" value="Plug"/>
    <property type="match status" value="1"/>
</dbReference>
<evidence type="ECO:0000313" key="11">
    <source>
        <dbReference type="Proteomes" id="UP000823771"/>
    </source>
</evidence>
<keyword evidence="4 7" id="KW-0812">Transmembrane</keyword>
<dbReference type="EMBL" id="JADILZ010000042">
    <property type="protein sequence ID" value="MBO8478219.1"/>
    <property type="molecule type" value="Genomic_DNA"/>
</dbReference>
<keyword evidence="10" id="KW-0675">Receptor</keyword>
<dbReference type="InterPro" id="IPR036942">
    <property type="entry name" value="Beta-barrel_TonB_sf"/>
</dbReference>
<feature type="chain" id="PRO_5038431327" evidence="8">
    <location>
        <begin position="30"/>
        <end position="1051"/>
    </location>
</feature>
<evidence type="ECO:0000256" key="6">
    <source>
        <dbReference type="ARBA" id="ARBA00023237"/>
    </source>
</evidence>
<sequence>MAKIVFECDAFRKAVKASFLLFAFLFASASLLDAQTFQVSGTVTSAAGGGGEIGVSVFVKENNSIGTLTDDQGRYSLEIPDKNSVLVFSLLGFKEIEVPVSGRSVINVELQEDATALEEVVVVGYGTQRKEFVVGSVSQVTSKDIMKAPVTNVQNLLTGRLAGMTSIQTTGTPGGDGTTMLVRGYSTFNNASPLCIVDGVERPITYLNPNDIASVSVLKDAATAAIYGVRGANGVILVTTKSGTKGKAKISYDGSVTFDTNTAMPEMLDADEYIYWHNKARELDGQTPYWTEENLAAMAEMGILGDTDWLNMIYKDFGLTHQHNISVSGGTDKVRYFASLGLMSQDGILKNTSFDRYNFRANIDANLAKHLVFKINVGGNHSSRNWPGYSIASQSEFSPVTQAFYAVPVLTPTYNGRPLGYTNGTYTYTPLASLTESGYMRQKRYEFQGTTSLEYDFSGIKPLTGLKASVFVGFNYSNTLDNNLMSKFDLYKFDPRRLPSIVLEESVSLGISETNFNKSASYGWNMTVRPQITYDRLFGKNKVSFIGFFERYKSYSDTMTGFKTGYYADYPIDISTGLENLSPYVSGSYSYSGYASFAARLGYAYDEKYLVEATLRADASYKFAPENRWGYFPSVALGWVVSKEKFFENATSVIDFFKVRASVGQLGSDDTDPYLYMATFLTTAPSFSYIIGGQPQASFYTSGYVYDDLTWSRTNTYNVGFDMRLLKNKLSIEFDWFYKYTSRILESESGGSTYAPSLGGNNPVWLNSGRMDNRGFELTLRHDNWFDNGWSYSLTGILSWSRNRVLSRKISDDHPSYRAILGQPLGSLYGFNATGLFQTQEQIDNYPTAPSGWTELGALMYEDVNGDGKIESQNDYVKIGRSRTPEMTFSLNMDVAWKNLRLSALFQGVALCNYSLNGVYNNGNTDGTMYTRAFYGGGNTAKYLVEDSWTPDNTDASYPRLSANVNANNAWASSWWVRNGAYLRLKNLQLTYSLPSKIMQNSGISNVSVYLAGTNLFTISDFKYMDPENPGINNGYYPQQRTYSIGLNLTF</sequence>
<accession>A0A9D9NLL2</accession>
<evidence type="ECO:0000256" key="7">
    <source>
        <dbReference type="PROSITE-ProRule" id="PRU01360"/>
    </source>
</evidence>
<dbReference type="InterPro" id="IPR023997">
    <property type="entry name" value="TonB-dep_OMP_SusC/RagA_CS"/>
</dbReference>
<evidence type="ECO:0000256" key="3">
    <source>
        <dbReference type="ARBA" id="ARBA00022452"/>
    </source>
</evidence>
<dbReference type="InterPro" id="IPR039426">
    <property type="entry name" value="TonB-dep_rcpt-like"/>
</dbReference>
<evidence type="ECO:0000259" key="9">
    <source>
        <dbReference type="Pfam" id="PF07715"/>
    </source>
</evidence>
<organism evidence="10 11">
    <name type="scientific">Candidatus Cryptobacteroides excrementipullorum</name>
    <dbReference type="NCBI Taxonomy" id="2840761"/>
    <lineage>
        <taxon>Bacteria</taxon>
        <taxon>Pseudomonadati</taxon>
        <taxon>Bacteroidota</taxon>
        <taxon>Bacteroidia</taxon>
        <taxon>Bacteroidales</taxon>
        <taxon>Candidatus Cryptobacteroides</taxon>
    </lineage>
</organism>
<keyword evidence="6 7" id="KW-0998">Cell outer membrane</keyword>
<dbReference type="InterPro" id="IPR008969">
    <property type="entry name" value="CarboxyPept-like_regulatory"/>
</dbReference>
<dbReference type="InterPro" id="IPR012910">
    <property type="entry name" value="Plug_dom"/>
</dbReference>
<keyword evidence="5 7" id="KW-0472">Membrane</keyword>
<dbReference type="Proteomes" id="UP000823771">
    <property type="component" value="Unassembled WGS sequence"/>
</dbReference>
<evidence type="ECO:0000256" key="5">
    <source>
        <dbReference type="ARBA" id="ARBA00023136"/>
    </source>
</evidence>